<comment type="similarity">
    <text evidence="2">Belongs to the bacterial ribosomal protein bL33 family.</text>
</comment>
<dbReference type="GO" id="GO:0005739">
    <property type="term" value="C:mitochondrion"/>
    <property type="evidence" value="ECO:0007669"/>
    <property type="project" value="UniProtKB-SubCell"/>
</dbReference>
<evidence type="ECO:0000256" key="6">
    <source>
        <dbReference type="ARBA" id="ARBA00035275"/>
    </source>
</evidence>
<evidence type="ECO:0000313" key="7">
    <source>
        <dbReference type="EMBL" id="RWQ97711.1"/>
    </source>
</evidence>
<evidence type="ECO:0000256" key="2">
    <source>
        <dbReference type="ARBA" id="ARBA00007596"/>
    </source>
</evidence>
<evidence type="ECO:0000256" key="1">
    <source>
        <dbReference type="ARBA" id="ARBA00004173"/>
    </source>
</evidence>
<dbReference type="InterPro" id="IPR038584">
    <property type="entry name" value="Ribosomal_bL33_sf"/>
</dbReference>
<organism evidence="7 8">
    <name type="scientific">Byssochlamys spectabilis</name>
    <name type="common">Paecilomyces variotii</name>
    <dbReference type="NCBI Taxonomy" id="264951"/>
    <lineage>
        <taxon>Eukaryota</taxon>
        <taxon>Fungi</taxon>
        <taxon>Dikarya</taxon>
        <taxon>Ascomycota</taxon>
        <taxon>Pezizomycotina</taxon>
        <taxon>Eurotiomycetes</taxon>
        <taxon>Eurotiomycetidae</taxon>
        <taxon>Eurotiales</taxon>
        <taxon>Thermoascaceae</taxon>
        <taxon>Paecilomyces</taxon>
    </lineage>
</organism>
<keyword evidence="8" id="KW-1185">Reference proteome</keyword>
<protein>
    <recommendedName>
        <fullName evidence="6">Large ribosomal subunit protein bL33m</fullName>
    </recommendedName>
</protein>
<dbReference type="EMBL" id="RCNU01000002">
    <property type="protein sequence ID" value="RWQ97711.1"/>
    <property type="molecule type" value="Genomic_DNA"/>
</dbReference>
<dbReference type="GO" id="GO:1990904">
    <property type="term" value="C:ribonucleoprotein complex"/>
    <property type="evidence" value="ECO:0007669"/>
    <property type="project" value="UniProtKB-KW"/>
</dbReference>
<name>A0A443I0Z6_BYSSP</name>
<dbReference type="PANTHER" id="PTHR47037:SF1">
    <property type="entry name" value="LARGE RIBOSOMAL SUBUNIT PROTEIN BL33M"/>
    <property type="match status" value="1"/>
</dbReference>
<dbReference type="GO" id="GO:0006412">
    <property type="term" value="P:translation"/>
    <property type="evidence" value="ECO:0007669"/>
    <property type="project" value="InterPro"/>
</dbReference>
<dbReference type="SUPFAM" id="SSF57829">
    <property type="entry name" value="Zn-binding ribosomal proteins"/>
    <property type="match status" value="1"/>
</dbReference>
<sequence length="186" mass="21340">MLKLGVPGQGMYSHVTSSRDELLWPRSRRAFGATRNILRLALRNRQFVELRIHISPEIPAQRLRFSLFDGPVESGTSGFTWRFQRNRFSGLGLNPSCPLRSIHIHTNHNGEERFVYFQPELASLSRILSASKSRTVTVRLISMAMTGFYRTMIRPRTHRPLSMLKYDPVVKKKVLFLEATKGGKAK</sequence>
<dbReference type="GeneID" id="39594770"/>
<dbReference type="InterPro" id="IPR052008">
    <property type="entry name" value="Mitoribosomal_protein_bL33"/>
</dbReference>
<evidence type="ECO:0000256" key="5">
    <source>
        <dbReference type="ARBA" id="ARBA00023274"/>
    </source>
</evidence>
<keyword evidence="5" id="KW-0687">Ribonucleoprotein</keyword>
<dbReference type="STRING" id="264951.A0A443I0Z6"/>
<dbReference type="VEuPathDB" id="FungiDB:C8Q69DRAFT_146889"/>
<dbReference type="RefSeq" id="XP_028487356.1">
    <property type="nucleotide sequence ID" value="XM_028625493.1"/>
</dbReference>
<keyword evidence="3" id="KW-0689">Ribosomal protein</keyword>
<reference evidence="7 8" key="1">
    <citation type="journal article" date="2018" name="Front. Microbiol.">
        <title>Genomic and genetic insights into a cosmopolitan fungus, Paecilomyces variotii (Eurotiales).</title>
        <authorList>
            <person name="Urquhart A.S."/>
            <person name="Mondo S.J."/>
            <person name="Makela M.R."/>
            <person name="Hane J.K."/>
            <person name="Wiebenga A."/>
            <person name="He G."/>
            <person name="Mihaltcheva S."/>
            <person name="Pangilinan J."/>
            <person name="Lipzen A."/>
            <person name="Barry K."/>
            <person name="de Vries R.P."/>
            <person name="Grigoriev I.V."/>
            <person name="Idnurm A."/>
        </authorList>
    </citation>
    <scope>NUCLEOTIDE SEQUENCE [LARGE SCALE GENOMIC DNA]</scope>
    <source>
        <strain evidence="7 8">CBS 101075</strain>
    </source>
</reference>
<gene>
    <name evidence="7" type="ORF">C8Q69DRAFT_146889</name>
</gene>
<dbReference type="PANTHER" id="PTHR47037">
    <property type="entry name" value="39S RIBOSOMAL PROTEIN L33, MITOCHONDRIAL"/>
    <property type="match status" value="1"/>
</dbReference>
<comment type="caution">
    <text evidence="7">The sequence shown here is derived from an EMBL/GenBank/DDBJ whole genome shotgun (WGS) entry which is preliminary data.</text>
</comment>
<dbReference type="GO" id="GO:0005840">
    <property type="term" value="C:ribosome"/>
    <property type="evidence" value="ECO:0007669"/>
    <property type="project" value="UniProtKB-KW"/>
</dbReference>
<dbReference type="Gene3D" id="2.20.28.120">
    <property type="entry name" value="Ribosomal protein L33"/>
    <property type="match status" value="1"/>
</dbReference>
<keyword evidence="4" id="KW-0496">Mitochondrion</keyword>
<evidence type="ECO:0000313" key="8">
    <source>
        <dbReference type="Proteomes" id="UP000283841"/>
    </source>
</evidence>
<proteinExistence type="inferred from homology"/>
<accession>A0A443I0Z6</accession>
<comment type="subcellular location">
    <subcellularLocation>
        <location evidence="1">Mitochondrion</location>
    </subcellularLocation>
</comment>
<dbReference type="InterPro" id="IPR011332">
    <property type="entry name" value="Ribosomal_zn-bd"/>
</dbReference>
<dbReference type="Proteomes" id="UP000283841">
    <property type="component" value="Unassembled WGS sequence"/>
</dbReference>
<evidence type="ECO:0000256" key="4">
    <source>
        <dbReference type="ARBA" id="ARBA00023128"/>
    </source>
</evidence>
<dbReference type="AlphaFoldDB" id="A0A443I0Z6"/>
<evidence type="ECO:0000256" key="3">
    <source>
        <dbReference type="ARBA" id="ARBA00022980"/>
    </source>
</evidence>